<evidence type="ECO:0000256" key="9">
    <source>
        <dbReference type="ARBA" id="ARBA00048305"/>
    </source>
</evidence>
<organism evidence="14 15">
    <name type="scientific">Porphyromonas miyakawae</name>
    <dbReference type="NCBI Taxonomy" id="3137470"/>
    <lineage>
        <taxon>Bacteria</taxon>
        <taxon>Pseudomonadati</taxon>
        <taxon>Bacteroidota</taxon>
        <taxon>Bacteroidia</taxon>
        <taxon>Bacteroidales</taxon>
        <taxon>Porphyromonadaceae</taxon>
        <taxon>Porphyromonas</taxon>
    </lineage>
</organism>
<comment type="pathway">
    <text evidence="2 11">Cofactor biosynthesis; NAD(+) biosynthesis; iminoaspartate from L-aspartate (oxidase route): step 1/1.</text>
</comment>
<dbReference type="RefSeq" id="WP_411915320.1">
    <property type="nucleotide sequence ID" value="NZ_BAAFSF010000001.1"/>
</dbReference>
<comment type="function">
    <text evidence="11">Catalyzes the oxidation of L-aspartate to iminoaspartate.</text>
</comment>
<keyword evidence="8 11" id="KW-0560">Oxidoreductase</keyword>
<keyword evidence="15" id="KW-1185">Reference proteome</keyword>
<keyword evidence="5 11" id="KW-0285">Flavoprotein</keyword>
<keyword evidence="7 11" id="KW-0274">FAD</keyword>
<dbReference type="PIRSF" id="PIRSF000171">
    <property type="entry name" value="SDHA_APRA_LASPO"/>
    <property type="match status" value="1"/>
</dbReference>
<evidence type="ECO:0000313" key="15">
    <source>
        <dbReference type="Proteomes" id="UP001628220"/>
    </source>
</evidence>
<feature type="domain" description="FAD-dependent oxidoreductase 2 FAD-binding" evidence="12">
    <location>
        <begin position="5"/>
        <end position="375"/>
    </location>
</feature>
<dbReference type="SUPFAM" id="SSF46977">
    <property type="entry name" value="Succinate dehydrogenase/fumarate reductase flavoprotein C-terminal domain"/>
    <property type="match status" value="1"/>
</dbReference>
<dbReference type="InterPro" id="IPR027477">
    <property type="entry name" value="Succ_DH/fumarate_Rdtase_cat_sf"/>
</dbReference>
<dbReference type="Gene3D" id="3.50.50.60">
    <property type="entry name" value="FAD/NAD(P)-binding domain"/>
    <property type="match status" value="1"/>
</dbReference>
<evidence type="ECO:0000313" key="14">
    <source>
        <dbReference type="EMBL" id="GAB1251514.1"/>
    </source>
</evidence>
<evidence type="ECO:0000256" key="4">
    <source>
        <dbReference type="ARBA" id="ARBA00012173"/>
    </source>
</evidence>
<evidence type="ECO:0000259" key="12">
    <source>
        <dbReference type="Pfam" id="PF00890"/>
    </source>
</evidence>
<comment type="catalytic activity">
    <reaction evidence="9">
        <text>L-aspartate + O2 = iminosuccinate + H2O2</text>
        <dbReference type="Rhea" id="RHEA:25876"/>
        <dbReference type="ChEBI" id="CHEBI:15379"/>
        <dbReference type="ChEBI" id="CHEBI:16240"/>
        <dbReference type="ChEBI" id="CHEBI:29991"/>
        <dbReference type="ChEBI" id="CHEBI:77875"/>
        <dbReference type="EC" id="1.4.3.16"/>
    </reaction>
    <physiologicalReaction direction="left-to-right" evidence="9">
        <dbReference type="Rhea" id="RHEA:25877"/>
    </physiologicalReaction>
</comment>
<feature type="domain" description="Fumarate reductase/succinate dehydrogenase flavoprotein-like C-terminal" evidence="13">
    <location>
        <begin position="429"/>
        <end position="516"/>
    </location>
</feature>
<comment type="subcellular location">
    <subcellularLocation>
        <location evidence="11">Cytoplasm</location>
    </subcellularLocation>
</comment>
<dbReference type="SUPFAM" id="SSF51905">
    <property type="entry name" value="FAD/NAD(P)-binding domain"/>
    <property type="match status" value="1"/>
</dbReference>
<evidence type="ECO:0000256" key="6">
    <source>
        <dbReference type="ARBA" id="ARBA00022642"/>
    </source>
</evidence>
<evidence type="ECO:0000256" key="2">
    <source>
        <dbReference type="ARBA" id="ARBA00004950"/>
    </source>
</evidence>
<dbReference type="InterPro" id="IPR003953">
    <property type="entry name" value="FAD-dep_OxRdtase_2_FAD-bd"/>
</dbReference>
<dbReference type="Pfam" id="PF00890">
    <property type="entry name" value="FAD_binding_2"/>
    <property type="match status" value="1"/>
</dbReference>
<comment type="caution">
    <text evidence="14">The sequence shown here is derived from an EMBL/GenBank/DDBJ whole genome shotgun (WGS) entry which is preliminary data.</text>
</comment>
<dbReference type="Proteomes" id="UP001628220">
    <property type="component" value="Unassembled WGS sequence"/>
</dbReference>
<keyword evidence="6 11" id="KW-0662">Pyridine nucleotide biosynthesis</keyword>
<dbReference type="PANTHER" id="PTHR42716:SF2">
    <property type="entry name" value="L-ASPARTATE OXIDASE, CHLOROPLASTIC"/>
    <property type="match status" value="1"/>
</dbReference>
<evidence type="ECO:0000256" key="7">
    <source>
        <dbReference type="ARBA" id="ARBA00022827"/>
    </source>
</evidence>
<evidence type="ECO:0000256" key="5">
    <source>
        <dbReference type="ARBA" id="ARBA00022630"/>
    </source>
</evidence>
<evidence type="ECO:0000256" key="8">
    <source>
        <dbReference type="ARBA" id="ARBA00023002"/>
    </source>
</evidence>
<accession>A0ABQ0E1B9</accession>
<proteinExistence type="inferred from homology"/>
<evidence type="ECO:0000256" key="3">
    <source>
        <dbReference type="ARBA" id="ARBA00008562"/>
    </source>
</evidence>
<protein>
    <recommendedName>
        <fullName evidence="4 10">L-aspartate oxidase</fullName>
        <ecNumber evidence="4 10">1.4.3.16</ecNumber>
    </recommendedName>
</protein>
<reference evidence="14 15" key="1">
    <citation type="journal article" date="2025" name="Int. J. Syst. Evol. Microbiol.">
        <title>Desulfovibrio falkowii sp. nov., Porphyromonas miyakawae sp. nov., Mediterraneibacter flintii sp. nov. and Owariibacterium komagatae gen. nov., sp. nov., isolated from human faeces.</title>
        <authorList>
            <person name="Hamaguchi T."/>
            <person name="Ohara M."/>
            <person name="Hisatomi A."/>
            <person name="Sekiguchi K."/>
            <person name="Takeda J.I."/>
            <person name="Ueyama J."/>
            <person name="Ito M."/>
            <person name="Nishiwaki H."/>
            <person name="Ogi T."/>
            <person name="Hirayama M."/>
            <person name="Ohkuma M."/>
            <person name="Sakamoto M."/>
            <person name="Ohno K."/>
        </authorList>
    </citation>
    <scope>NUCLEOTIDE SEQUENCE [LARGE SCALE GENOMIC DNA]</scope>
    <source>
        <strain evidence="14 15">13CB11C</strain>
    </source>
</reference>
<dbReference type="InterPro" id="IPR037099">
    <property type="entry name" value="Fum_R/Succ_DH_flav-like_C_sf"/>
</dbReference>
<dbReference type="InterPro" id="IPR036188">
    <property type="entry name" value="FAD/NAD-bd_sf"/>
</dbReference>
<comment type="cofactor">
    <cofactor evidence="1 11">
        <name>FAD</name>
        <dbReference type="ChEBI" id="CHEBI:57692"/>
    </cofactor>
</comment>
<gene>
    <name evidence="14" type="primary">nadB</name>
    <name evidence="14" type="ORF">Tsumi_06180</name>
</gene>
<dbReference type="EC" id="1.4.3.16" evidence="4 10"/>
<dbReference type="InterPro" id="IPR015939">
    <property type="entry name" value="Fum_Rdtase/Succ_DH_flav-like_C"/>
</dbReference>
<evidence type="ECO:0000256" key="11">
    <source>
        <dbReference type="RuleBase" id="RU362049"/>
    </source>
</evidence>
<evidence type="ECO:0000256" key="10">
    <source>
        <dbReference type="NCBIfam" id="TIGR00551"/>
    </source>
</evidence>
<dbReference type="InterPro" id="IPR005288">
    <property type="entry name" value="NadB"/>
</dbReference>
<dbReference type="SUPFAM" id="SSF56425">
    <property type="entry name" value="Succinate dehydrogenase/fumarate reductase flavoprotein, catalytic domain"/>
    <property type="match status" value="1"/>
</dbReference>
<dbReference type="EMBL" id="BAAFSF010000001">
    <property type="protein sequence ID" value="GAB1251514.1"/>
    <property type="molecule type" value="Genomic_DNA"/>
</dbReference>
<dbReference type="PANTHER" id="PTHR42716">
    <property type="entry name" value="L-ASPARTATE OXIDASE"/>
    <property type="match status" value="1"/>
</dbReference>
<dbReference type="Gene3D" id="3.90.700.10">
    <property type="entry name" value="Succinate dehydrogenase/fumarate reductase flavoprotein, catalytic domain"/>
    <property type="match status" value="1"/>
</dbReference>
<sequence>MKAQDYIVVGGGLSGLYTAHILSQKGNVLLMARAGLDESNSYFAQGGMAAVTDAEDTPADHFQDTIVAGRGLCREEAVSLLVEEAPHRVDDLISMGMQFDEENGHLALGLEGGHHHHRILHAGGDATGRLVTQFMIEQVLKNERIQVLDHYFVTSLLVRDGHCFGVKVLNEHTFKEQAYYAKAIVLATGGCGALYIPTTNPPFSLGDGMAVAHAAGARLMDLEFIQFHPTALYSDTGNAFLISEAVRGEGAYLLNKEGERFMKDKYPLAELSPRDEVARAIFSEIQRSDIPYVTLSTAHLSRERLMQRFPTIAAHCKKMGLDFATGIPVAPAAHYTVGGIATNLFGETNITGLYAVGEAASTGVMGANRLASNSLIECIVFGYRIAKHIIENPQHDYSDIASPPDVELRTFEAQRELRWQKAKEEPAMHKLGKILMKHCGIIRTEDSLRKGLQKLERLRRSVGCEDDETLFSQEVLHRRITIAELMLKATLLRTESRGVHYRDDYPETLPKDKAYRTEIIGDKITHVTLDQYE</sequence>
<name>A0ABQ0E1B9_9PORP</name>
<comment type="similarity">
    <text evidence="3 11">Belongs to the FAD-dependent oxidoreductase 2 family. NadB subfamily.</text>
</comment>
<dbReference type="Gene3D" id="1.20.58.100">
    <property type="entry name" value="Fumarate reductase/succinate dehydrogenase flavoprotein-like, C-terminal domain"/>
    <property type="match status" value="1"/>
</dbReference>
<dbReference type="NCBIfam" id="TIGR00551">
    <property type="entry name" value="nadB"/>
    <property type="match status" value="1"/>
</dbReference>
<evidence type="ECO:0000259" key="13">
    <source>
        <dbReference type="Pfam" id="PF02910"/>
    </source>
</evidence>
<dbReference type="Pfam" id="PF02910">
    <property type="entry name" value="Succ_DH_flav_C"/>
    <property type="match status" value="1"/>
</dbReference>
<evidence type="ECO:0000256" key="1">
    <source>
        <dbReference type="ARBA" id="ARBA00001974"/>
    </source>
</evidence>